<evidence type="ECO:0000256" key="11">
    <source>
        <dbReference type="ARBA" id="ARBA00048802"/>
    </source>
</evidence>
<dbReference type="SUPFAM" id="SSF51395">
    <property type="entry name" value="FMN-linked oxidoreductases"/>
    <property type="match status" value="1"/>
</dbReference>
<comment type="similarity">
    <text evidence="12">Belongs to the dus family.</text>
</comment>
<evidence type="ECO:0000256" key="7">
    <source>
        <dbReference type="ARBA" id="ARBA00022857"/>
    </source>
</evidence>
<gene>
    <name evidence="14" type="primary">dusB</name>
    <name evidence="14" type="ORF">J5W02_09835</name>
</gene>
<evidence type="ECO:0000256" key="9">
    <source>
        <dbReference type="ARBA" id="ARBA00023002"/>
    </source>
</evidence>
<comment type="catalytic activity">
    <reaction evidence="10">
        <text>a 5,6-dihydrouridine in tRNA + NADP(+) = a uridine in tRNA + NADPH + H(+)</text>
        <dbReference type="Rhea" id="RHEA:23624"/>
        <dbReference type="Rhea" id="RHEA-COMP:13339"/>
        <dbReference type="Rhea" id="RHEA-COMP:13887"/>
        <dbReference type="ChEBI" id="CHEBI:15378"/>
        <dbReference type="ChEBI" id="CHEBI:57783"/>
        <dbReference type="ChEBI" id="CHEBI:58349"/>
        <dbReference type="ChEBI" id="CHEBI:65315"/>
        <dbReference type="ChEBI" id="CHEBI:74443"/>
    </reaction>
</comment>
<evidence type="ECO:0000256" key="5">
    <source>
        <dbReference type="ARBA" id="ARBA00022643"/>
    </source>
</evidence>
<dbReference type="InterPro" id="IPR004652">
    <property type="entry name" value="DusB-like"/>
</dbReference>
<comment type="cofactor">
    <cofactor evidence="1 12">
        <name>FMN</name>
        <dbReference type="ChEBI" id="CHEBI:58210"/>
    </cofactor>
</comment>
<dbReference type="InterPro" id="IPR013785">
    <property type="entry name" value="Aldolase_TIM"/>
</dbReference>
<evidence type="ECO:0000256" key="8">
    <source>
        <dbReference type="ARBA" id="ARBA00022884"/>
    </source>
</evidence>
<evidence type="ECO:0000256" key="4">
    <source>
        <dbReference type="ARBA" id="ARBA00022630"/>
    </source>
</evidence>
<dbReference type="EC" id="1.3.1.-" evidence="12"/>
<evidence type="ECO:0000256" key="6">
    <source>
        <dbReference type="ARBA" id="ARBA00022694"/>
    </source>
</evidence>
<dbReference type="PANTHER" id="PTHR45846">
    <property type="entry name" value="TRNA-DIHYDROURIDINE(47) SYNTHASE [NAD(P)(+)]-LIKE"/>
    <property type="match status" value="1"/>
</dbReference>
<comment type="function">
    <text evidence="2 12">Catalyzes the synthesis of 5,6-dihydrouridine (D), a modified base found in the D-loop of most tRNAs, via the reduction of the C5-C6 double bond in target uridines.</text>
</comment>
<comment type="caution">
    <text evidence="14">The sequence shown here is derived from an EMBL/GenBank/DDBJ whole genome shotgun (WGS) entry which is preliminary data.</text>
</comment>
<sequence length="325" mass="35342">MKIGNLQIDGYAVLAPMAGVADRAFRETCVRFGASYVVSEMVSSKGLQFNDKKTGALMELSGAERPAGIQLFGSEPAVMAEAAVKAMEYRPDVIDINMGCPAPKVSCNGSGSALMKNPELCGEIVAAVKKAVPVPVTAKMRKGWNSDSVNAVEVARICEAAGADAVTVHGRTREQMYAPHADWEIIRQVKQAVKIPVIGNGDVVSAQAAAQLLEQTGCDAVMVGREALGNPWIFAQINAYLTDSCRILPPPELHERILVMMQHIELMCKYKGEHRAMNEARKHVGWYLKGMKNAASFRRRAGSLESWAQLEELTRDILEANSELQ</sequence>
<dbReference type="Gene3D" id="3.20.20.70">
    <property type="entry name" value="Aldolase class I"/>
    <property type="match status" value="1"/>
</dbReference>
<evidence type="ECO:0000256" key="2">
    <source>
        <dbReference type="ARBA" id="ARBA00002790"/>
    </source>
</evidence>
<keyword evidence="5 12" id="KW-0288">FMN</keyword>
<evidence type="ECO:0000313" key="14">
    <source>
        <dbReference type="EMBL" id="MBW7573113.1"/>
    </source>
</evidence>
<dbReference type="PROSITE" id="PS01136">
    <property type="entry name" value="UPF0034"/>
    <property type="match status" value="1"/>
</dbReference>
<keyword evidence="9 12" id="KW-0560">Oxidoreductase</keyword>
<dbReference type="RefSeq" id="WP_219965509.1">
    <property type="nucleotide sequence ID" value="NZ_JAGFNZ010000003.1"/>
</dbReference>
<evidence type="ECO:0000313" key="15">
    <source>
        <dbReference type="Proteomes" id="UP000719942"/>
    </source>
</evidence>
<keyword evidence="6 12" id="KW-0819">tRNA processing</keyword>
<dbReference type="PIRSF" id="PIRSF006621">
    <property type="entry name" value="Dus"/>
    <property type="match status" value="1"/>
</dbReference>
<keyword evidence="8" id="KW-0694">RNA-binding</keyword>
<proteinExistence type="inferred from homology"/>
<evidence type="ECO:0000259" key="13">
    <source>
        <dbReference type="Pfam" id="PF01207"/>
    </source>
</evidence>
<dbReference type="InterPro" id="IPR018517">
    <property type="entry name" value="tRNA_hU_synthase_CS"/>
</dbReference>
<evidence type="ECO:0000256" key="10">
    <source>
        <dbReference type="ARBA" id="ARBA00048205"/>
    </source>
</evidence>
<dbReference type="InterPro" id="IPR035587">
    <property type="entry name" value="DUS-like_FMN-bd"/>
</dbReference>
<organism evidence="14 15">
    <name type="scientific">Caproiciproducens faecalis</name>
    <dbReference type="NCBI Taxonomy" id="2820301"/>
    <lineage>
        <taxon>Bacteria</taxon>
        <taxon>Bacillati</taxon>
        <taxon>Bacillota</taxon>
        <taxon>Clostridia</taxon>
        <taxon>Eubacteriales</taxon>
        <taxon>Acutalibacteraceae</taxon>
        <taxon>Caproiciproducens</taxon>
    </lineage>
</organism>
<comment type="catalytic activity">
    <reaction evidence="11">
        <text>a 5,6-dihydrouridine in tRNA + NAD(+) = a uridine in tRNA + NADH + H(+)</text>
        <dbReference type="Rhea" id="RHEA:54452"/>
        <dbReference type="Rhea" id="RHEA-COMP:13339"/>
        <dbReference type="Rhea" id="RHEA-COMP:13887"/>
        <dbReference type="ChEBI" id="CHEBI:15378"/>
        <dbReference type="ChEBI" id="CHEBI:57540"/>
        <dbReference type="ChEBI" id="CHEBI:57945"/>
        <dbReference type="ChEBI" id="CHEBI:65315"/>
        <dbReference type="ChEBI" id="CHEBI:74443"/>
    </reaction>
</comment>
<name>A0ABS7DPJ2_9FIRM</name>
<reference evidence="14 15" key="1">
    <citation type="submission" date="2021-03" db="EMBL/GenBank/DDBJ databases">
        <title>Caproiciproducens sp. nov. isolated from feces of cow.</title>
        <authorList>
            <person name="Choi J.-Y."/>
        </authorList>
    </citation>
    <scope>NUCLEOTIDE SEQUENCE [LARGE SCALE GENOMIC DNA]</scope>
    <source>
        <strain evidence="14 15">AGMB10547</strain>
    </source>
</reference>
<accession>A0ABS7DPJ2</accession>
<keyword evidence="7" id="KW-0521">NADP</keyword>
<dbReference type="InterPro" id="IPR024036">
    <property type="entry name" value="tRNA-dHydroUridine_Synthase_C"/>
</dbReference>
<keyword evidence="15" id="KW-1185">Reference proteome</keyword>
<feature type="domain" description="DUS-like FMN-binding" evidence="13">
    <location>
        <begin position="14"/>
        <end position="314"/>
    </location>
</feature>
<dbReference type="EMBL" id="JAGFNZ010000003">
    <property type="protein sequence ID" value="MBW7573113.1"/>
    <property type="molecule type" value="Genomic_DNA"/>
</dbReference>
<dbReference type="Gene3D" id="1.10.1200.80">
    <property type="entry name" value="Putative flavin oxidoreducatase, domain 2"/>
    <property type="match status" value="1"/>
</dbReference>
<dbReference type="CDD" id="cd02801">
    <property type="entry name" value="DUS_like_FMN"/>
    <property type="match status" value="1"/>
</dbReference>
<keyword evidence="4 12" id="KW-0285">Flavoprotein</keyword>
<dbReference type="PANTHER" id="PTHR45846:SF1">
    <property type="entry name" value="TRNA-DIHYDROURIDINE(47) SYNTHASE [NAD(P)(+)]-LIKE"/>
    <property type="match status" value="1"/>
</dbReference>
<protein>
    <recommendedName>
        <fullName evidence="12">tRNA-dihydrouridine synthase</fullName>
        <ecNumber evidence="12">1.3.1.-</ecNumber>
    </recommendedName>
</protein>
<keyword evidence="3" id="KW-0820">tRNA-binding</keyword>
<evidence type="ECO:0000256" key="1">
    <source>
        <dbReference type="ARBA" id="ARBA00001917"/>
    </source>
</evidence>
<dbReference type="InterPro" id="IPR001269">
    <property type="entry name" value="DUS_fam"/>
</dbReference>
<evidence type="ECO:0000256" key="3">
    <source>
        <dbReference type="ARBA" id="ARBA00022555"/>
    </source>
</evidence>
<dbReference type="NCBIfam" id="TIGR00737">
    <property type="entry name" value="nifR3_yhdG"/>
    <property type="match status" value="1"/>
</dbReference>
<dbReference type="Pfam" id="PF01207">
    <property type="entry name" value="Dus"/>
    <property type="match status" value="1"/>
</dbReference>
<dbReference type="Proteomes" id="UP000719942">
    <property type="component" value="Unassembled WGS sequence"/>
</dbReference>
<evidence type="ECO:0000256" key="12">
    <source>
        <dbReference type="PIRNR" id="PIRNR006621"/>
    </source>
</evidence>